<dbReference type="Gene3D" id="3.40.850.10">
    <property type="entry name" value="Kinesin motor domain"/>
    <property type="match status" value="1"/>
</dbReference>
<evidence type="ECO:0000256" key="4">
    <source>
        <dbReference type="SAM" id="Coils"/>
    </source>
</evidence>
<dbReference type="GO" id="GO:0005524">
    <property type="term" value="F:ATP binding"/>
    <property type="evidence" value="ECO:0007669"/>
    <property type="project" value="UniProtKB-UniRule"/>
</dbReference>
<feature type="binding site" evidence="3">
    <location>
        <begin position="109"/>
        <end position="116"/>
    </location>
    <ligand>
        <name>ATP</name>
        <dbReference type="ChEBI" id="CHEBI:30616"/>
    </ligand>
</feature>
<keyword evidence="1 4" id="KW-0175">Coiled coil</keyword>
<dbReference type="PROSITE" id="PS50067">
    <property type="entry name" value="KINESIN_MOTOR_2"/>
    <property type="match status" value="1"/>
</dbReference>
<comment type="similarity">
    <text evidence="3">Belongs to the TRAFAC class myosin-kinesin ATPase superfamily. Kinesin family.</text>
</comment>
<evidence type="ECO:0000256" key="1">
    <source>
        <dbReference type="ARBA" id="ARBA00023054"/>
    </source>
</evidence>
<feature type="coiled-coil region" evidence="4">
    <location>
        <begin position="444"/>
        <end position="538"/>
    </location>
</feature>
<dbReference type="Pfam" id="PF00225">
    <property type="entry name" value="Kinesin"/>
    <property type="match status" value="1"/>
</dbReference>
<dbReference type="PANTHER" id="PTHR47968">
    <property type="entry name" value="CENTROMERE PROTEIN E"/>
    <property type="match status" value="1"/>
</dbReference>
<keyword evidence="3" id="KW-0067">ATP-binding</keyword>
<organism evidence="7">
    <name type="scientific">Micromonas pusilla</name>
    <name type="common">Picoplanktonic green alga</name>
    <name type="synonym">Chromulina pusilla</name>
    <dbReference type="NCBI Taxonomy" id="38833"/>
    <lineage>
        <taxon>Eukaryota</taxon>
        <taxon>Viridiplantae</taxon>
        <taxon>Chlorophyta</taxon>
        <taxon>Mamiellophyceae</taxon>
        <taxon>Mamiellales</taxon>
        <taxon>Mamiellaceae</taxon>
        <taxon>Micromonas</taxon>
    </lineage>
</organism>
<feature type="region of interest" description="Disordered" evidence="5">
    <location>
        <begin position="27"/>
        <end position="54"/>
    </location>
</feature>
<keyword evidence="2 3" id="KW-0505">Motor protein</keyword>
<dbReference type="GO" id="GO:0007018">
    <property type="term" value="P:microtubule-based movement"/>
    <property type="evidence" value="ECO:0007669"/>
    <property type="project" value="InterPro"/>
</dbReference>
<gene>
    <name evidence="7" type="ORF">MSP1404_LOCUS5633</name>
</gene>
<dbReference type="InterPro" id="IPR001752">
    <property type="entry name" value="Kinesin_motor_dom"/>
</dbReference>
<dbReference type="AlphaFoldDB" id="A0A7S0KPM6"/>
<dbReference type="GO" id="GO:0003777">
    <property type="term" value="F:microtubule motor activity"/>
    <property type="evidence" value="ECO:0007669"/>
    <property type="project" value="InterPro"/>
</dbReference>
<reference evidence="7" key="1">
    <citation type="submission" date="2021-01" db="EMBL/GenBank/DDBJ databases">
        <authorList>
            <person name="Corre E."/>
            <person name="Pelletier E."/>
            <person name="Niang G."/>
            <person name="Scheremetjew M."/>
            <person name="Finn R."/>
            <person name="Kale V."/>
            <person name="Holt S."/>
            <person name="Cochrane G."/>
            <person name="Meng A."/>
            <person name="Brown T."/>
            <person name="Cohen L."/>
        </authorList>
    </citation>
    <scope>NUCLEOTIDE SEQUENCE</scope>
    <source>
        <strain evidence="7">CCMP494</strain>
    </source>
</reference>
<dbReference type="InterPro" id="IPR036961">
    <property type="entry name" value="Kinesin_motor_dom_sf"/>
</dbReference>
<feature type="compositionally biased region" description="Basic and acidic residues" evidence="5">
    <location>
        <begin position="33"/>
        <end position="52"/>
    </location>
</feature>
<dbReference type="PANTHER" id="PTHR47968:SF75">
    <property type="entry name" value="CENTROMERE-ASSOCIATED PROTEIN E"/>
    <property type="match status" value="1"/>
</dbReference>
<proteinExistence type="inferred from homology"/>
<dbReference type="InterPro" id="IPR027417">
    <property type="entry name" value="P-loop_NTPase"/>
</dbReference>
<dbReference type="EMBL" id="HBEV01007337">
    <property type="protein sequence ID" value="CAD8586719.1"/>
    <property type="molecule type" value="Transcribed_RNA"/>
</dbReference>
<evidence type="ECO:0000313" key="7">
    <source>
        <dbReference type="EMBL" id="CAD8586719.1"/>
    </source>
</evidence>
<feature type="coiled-coil region" evidence="4">
    <location>
        <begin position="739"/>
        <end position="773"/>
    </location>
</feature>
<feature type="coiled-coil region" evidence="4">
    <location>
        <begin position="641"/>
        <end position="689"/>
    </location>
</feature>
<protein>
    <recommendedName>
        <fullName evidence="6">Kinesin motor domain-containing protein</fullName>
    </recommendedName>
</protein>
<dbReference type="PRINTS" id="PR00380">
    <property type="entry name" value="KINESINHEAVY"/>
</dbReference>
<name>A0A7S0KPM6_MICPS</name>
<dbReference type="SUPFAM" id="SSF52540">
    <property type="entry name" value="P-loop containing nucleoside triphosphate hydrolases"/>
    <property type="match status" value="1"/>
</dbReference>
<evidence type="ECO:0000256" key="2">
    <source>
        <dbReference type="ARBA" id="ARBA00023175"/>
    </source>
</evidence>
<evidence type="ECO:0000256" key="5">
    <source>
        <dbReference type="SAM" id="MobiDB-lite"/>
    </source>
</evidence>
<dbReference type="SMART" id="SM00129">
    <property type="entry name" value="KISc"/>
    <property type="match status" value="1"/>
</dbReference>
<keyword evidence="3" id="KW-0547">Nucleotide-binding</keyword>
<accession>A0A7S0KPM6</accession>
<evidence type="ECO:0000256" key="3">
    <source>
        <dbReference type="PROSITE-ProRule" id="PRU00283"/>
    </source>
</evidence>
<dbReference type="InterPro" id="IPR027640">
    <property type="entry name" value="Kinesin-like_fam"/>
</dbReference>
<evidence type="ECO:0000259" key="6">
    <source>
        <dbReference type="PROSITE" id="PS50067"/>
    </source>
</evidence>
<feature type="coiled-coil region" evidence="4">
    <location>
        <begin position="576"/>
        <end position="614"/>
    </location>
</feature>
<sequence>MLASESSVIDKLPDRVLVYARVKPASPSGSREVATRCVDHDAEDASPRDGKSSRSIRVVNPNAAVVRKTFDMDRCLGPRSTQHEVYEAVGAPVLDSVLRGCHGAILGYGQTGSGKTHSLLNLGDGGEAGLVPRLAVDLFTRIAADWTHMYDVEIAMVQIYNETVMDLLKPNDMKRTPGNFERGLRACQRKASAGGGWELLDCTWYRCKSPEHLLDCFRQGRKGLVYAETMMNKHSSRSHCVLQLKVNRVPRPDNTTVMPQLNSSGYRRTLELLQHQGLLTVVDMAGSERVKKTLSEGIRFSEATNINTSLLAFGNVMQALAEKRSHVPYRDSMLTKILESSLSGRSRTALLVCLAPELEHSHETTTSLEFASRAMRVTTVPVVHSANIEFDPADLTRELAEAASNSALQKMGEEVLSSRQMLDREKAERAEKEDHLCDLITRERAERADVEEKLRRRLAEAEAEIASLSIKLSDAKTEAHNLSDELAHARIDITAAEECRTKQRIAAEELERELALEREASREAAQNLADSMRALERDLVARQEAEKLLTEQRLRDSFESERAQHGAIEIQLRHALEREKAERMEMETELRGTISREQKQRIAAENEMHELMRRETSNFMATQSELQEALDLEKSDRVKVESNLRQRLSELEENILTVKKQLADAAADNAKLKEDLTNAKKDAAAARERFHEQKNVTDALDCELKLEREVLQQSAARLSESVEEKKIFAQQVCTLEKKLKETSLAKDIAESTIENLEASRQSLIDEMKLLRENWHSGLAELQKASTAAVGQVETAARLQLAAGAAMFKRGRNGKIYRRMVRCSVDTNTLEWAPLGEFRKMSVRGAHIDWMPDASGFVIRGPERDLRLELTDAAVASWARALDQRLPRSENSRRICTPLRFGNPMQKAFGSFMTASRKFTPSPESQPMSPGGACRTTAELAARQLANLGAPNKVLFK</sequence>
<feature type="domain" description="Kinesin motor" evidence="6">
    <location>
        <begin position="15"/>
        <end position="377"/>
    </location>
</feature>
<dbReference type="GO" id="GO:0008017">
    <property type="term" value="F:microtubule binding"/>
    <property type="evidence" value="ECO:0007669"/>
    <property type="project" value="InterPro"/>
</dbReference>